<protein>
    <submittedName>
        <fullName evidence="2">Transposase</fullName>
    </submittedName>
</protein>
<evidence type="ECO:0000259" key="1">
    <source>
        <dbReference type="Pfam" id="PF13546"/>
    </source>
</evidence>
<dbReference type="InterPro" id="IPR039365">
    <property type="entry name" value="IS701-like"/>
</dbReference>
<dbReference type="RefSeq" id="WP_345288243.1">
    <property type="nucleotide sequence ID" value="NZ_BAABAJ010000035.1"/>
</dbReference>
<gene>
    <name evidence="2" type="ORF">GCM10022244_58190</name>
</gene>
<dbReference type="InterPro" id="IPR038721">
    <property type="entry name" value="IS701-like_DDE_dom"/>
</dbReference>
<dbReference type="PANTHER" id="PTHR33627">
    <property type="entry name" value="TRANSPOSASE"/>
    <property type="match status" value="1"/>
</dbReference>
<dbReference type="Pfam" id="PF13546">
    <property type="entry name" value="DDE_5"/>
    <property type="match status" value="1"/>
</dbReference>
<accession>A0ABP7NC79</accession>
<proteinExistence type="predicted"/>
<evidence type="ECO:0000313" key="2">
    <source>
        <dbReference type="EMBL" id="GAA3942713.1"/>
    </source>
</evidence>
<reference evidence="3" key="1">
    <citation type="journal article" date="2019" name="Int. J. Syst. Evol. Microbiol.">
        <title>The Global Catalogue of Microorganisms (GCM) 10K type strain sequencing project: providing services to taxonomists for standard genome sequencing and annotation.</title>
        <authorList>
            <consortium name="The Broad Institute Genomics Platform"/>
            <consortium name="The Broad Institute Genome Sequencing Center for Infectious Disease"/>
            <person name="Wu L."/>
            <person name="Ma J."/>
        </authorList>
    </citation>
    <scope>NUCLEOTIDE SEQUENCE [LARGE SCALE GENOMIC DNA]</scope>
    <source>
        <strain evidence="3">JCM 16956</strain>
    </source>
</reference>
<comment type="caution">
    <text evidence="2">The sequence shown here is derived from an EMBL/GenBank/DDBJ whole genome shotgun (WGS) entry which is preliminary data.</text>
</comment>
<dbReference type="PANTHER" id="PTHR33627:SF1">
    <property type="entry name" value="TRANSPOSASE"/>
    <property type="match status" value="1"/>
</dbReference>
<sequence length="394" mass="42651">MYASSTTGPTFHETLAAVPLDLFASLPRSDQRLKAEEYVAGLLAADGRKTLRNVAGQFGGQAARKQSVHHFISESSWEWEPVRRGLARHAHELLNPLAWVVRPTVVPKAGEHSVGVAEYYVPELGRSVTGQQSFGAWLASPAAGVPVNWQLVLPSDWVEDPSRRRRAHIPATSRALSPEENAGDVALRAARSLPGTVRPVVLDAPGLDPLRMGRRFGRSGVPLIQRVDGQIRLRVDPLALPGHGGLPLPAARLLTSLRRLWRPHLRPAAARRLSMAVPVVLPGAPDGGRGSSGQRLLVAEWPEGDLAAARLWLADCGVRPADVLRLTALAEVVDRDDALAAERVGLRDFAGRSFQGWHRHITLASVAHLACVRAAHEQQAARRTASRPLLLRAG</sequence>
<feature type="domain" description="Transposase IS701-like DDE" evidence="1">
    <location>
        <begin position="21"/>
        <end position="204"/>
    </location>
</feature>
<keyword evidence="3" id="KW-1185">Reference proteome</keyword>
<name>A0ABP7NC79_9ACTN</name>
<dbReference type="Proteomes" id="UP001501000">
    <property type="component" value="Unassembled WGS sequence"/>
</dbReference>
<dbReference type="EMBL" id="BAABAJ010000035">
    <property type="protein sequence ID" value="GAA3942713.1"/>
    <property type="molecule type" value="Genomic_DNA"/>
</dbReference>
<organism evidence="2 3">
    <name type="scientific">Streptomyces gulbargensis</name>
    <dbReference type="NCBI Taxonomy" id="364901"/>
    <lineage>
        <taxon>Bacteria</taxon>
        <taxon>Bacillati</taxon>
        <taxon>Actinomycetota</taxon>
        <taxon>Actinomycetes</taxon>
        <taxon>Kitasatosporales</taxon>
        <taxon>Streptomycetaceae</taxon>
        <taxon>Streptomyces</taxon>
    </lineage>
</organism>
<evidence type="ECO:0000313" key="3">
    <source>
        <dbReference type="Proteomes" id="UP001501000"/>
    </source>
</evidence>